<dbReference type="EMBL" id="JAJEPX010000029">
    <property type="protein sequence ID" value="MCC2177327.1"/>
    <property type="molecule type" value="Genomic_DNA"/>
</dbReference>
<dbReference type="Pfam" id="PF13490">
    <property type="entry name" value="zf-HC2"/>
    <property type="match status" value="1"/>
</dbReference>
<dbReference type="InterPro" id="IPR027383">
    <property type="entry name" value="Znf_put"/>
</dbReference>
<evidence type="ECO:0000313" key="6">
    <source>
        <dbReference type="EMBL" id="MCC2177327.1"/>
    </source>
</evidence>
<comment type="similarity">
    <text evidence="1">Belongs to the zinc-associated anti-sigma factor (ZAS) superfamily. Anti-sigma-W factor family.</text>
</comment>
<keyword evidence="4" id="KW-0812">Transmembrane</keyword>
<name>A0AAW4VWK8_9FIRM</name>
<sequence>MNEEEYFEQLCSNSVDGTLTDSEKQKLEEHLAECPSCAALKEDLEQMHSMLAVDETEPPAGLHDSIMERLRQEETVRVVAPQKPMRRLPVFTMVAAAAVVVLVVLGGGLMPAFSTVGSGSTAAADSASADAGDCTADGGMQDEIEKSVRENVDASSGGASNSSVQQSGTASQSTNGSAYSGQNDTGEDSAANTQSDAGIDAEQYADSERSIAAPEPIADESVQTQVQTRPVLTLPQSLHGAHTAYCYVAVGGSSLPDIDGELLAQENGVSWFRLDNSMETLEKTLQTVEQAGCTVTAYDKVDLTIDSHADSWILAVVTG</sequence>
<evidence type="ECO:0000256" key="3">
    <source>
        <dbReference type="SAM" id="MobiDB-lite"/>
    </source>
</evidence>
<comment type="caution">
    <text evidence="6">The sequence shown here is derived from an EMBL/GenBank/DDBJ whole genome shotgun (WGS) entry which is preliminary data.</text>
</comment>
<proteinExistence type="inferred from homology"/>
<dbReference type="GeneID" id="98659213"/>
<feature type="region of interest" description="Disordered" evidence="3">
    <location>
        <begin position="117"/>
        <end position="195"/>
    </location>
</feature>
<dbReference type="InterPro" id="IPR041916">
    <property type="entry name" value="Anti_sigma_zinc_sf"/>
</dbReference>
<dbReference type="Proteomes" id="UP001298753">
    <property type="component" value="Unassembled WGS sequence"/>
</dbReference>
<gene>
    <name evidence="6" type="ORF">LKD22_09360</name>
</gene>
<keyword evidence="4" id="KW-0472">Membrane</keyword>
<feature type="compositionally biased region" description="Basic and acidic residues" evidence="3">
    <location>
        <begin position="143"/>
        <end position="152"/>
    </location>
</feature>
<accession>A0AAW4VWK8</accession>
<dbReference type="RefSeq" id="WP_227600921.1">
    <property type="nucleotide sequence ID" value="NZ_JAJEPX010000029.1"/>
</dbReference>
<keyword evidence="7" id="KW-1185">Reference proteome</keyword>
<feature type="transmembrane region" description="Helical" evidence="4">
    <location>
        <begin position="90"/>
        <end position="113"/>
    </location>
</feature>
<feature type="domain" description="Putative zinc-finger" evidence="5">
    <location>
        <begin position="9"/>
        <end position="38"/>
    </location>
</feature>
<reference evidence="6 7" key="1">
    <citation type="submission" date="2021-10" db="EMBL/GenBank/DDBJ databases">
        <title>Anaerobic single-cell dispensing facilitates the cultivation of human gut bacteria.</title>
        <authorList>
            <person name="Afrizal A."/>
        </authorList>
    </citation>
    <scope>NUCLEOTIDE SEQUENCE [LARGE SCALE GENOMIC DNA]</scope>
    <source>
        <strain evidence="6 7">CLA-AA-H270</strain>
    </source>
</reference>
<feature type="compositionally biased region" description="Low complexity" evidence="3">
    <location>
        <begin position="117"/>
        <end position="139"/>
    </location>
</feature>
<evidence type="ECO:0000256" key="1">
    <source>
        <dbReference type="ARBA" id="ARBA00024353"/>
    </source>
</evidence>
<evidence type="ECO:0000259" key="5">
    <source>
        <dbReference type="Pfam" id="PF13490"/>
    </source>
</evidence>
<keyword evidence="4" id="KW-1133">Transmembrane helix</keyword>
<feature type="compositionally biased region" description="Polar residues" evidence="3">
    <location>
        <begin position="153"/>
        <end position="195"/>
    </location>
</feature>
<evidence type="ECO:0000256" key="2">
    <source>
        <dbReference type="ARBA" id="ARBA00024438"/>
    </source>
</evidence>
<protein>
    <recommendedName>
        <fullName evidence="2">Anti-sigma-W factor RsiW</fullName>
    </recommendedName>
</protein>
<evidence type="ECO:0000313" key="7">
    <source>
        <dbReference type="Proteomes" id="UP001298753"/>
    </source>
</evidence>
<evidence type="ECO:0000256" key="4">
    <source>
        <dbReference type="SAM" id="Phobius"/>
    </source>
</evidence>
<dbReference type="Gene3D" id="1.10.10.1320">
    <property type="entry name" value="Anti-sigma factor, zinc-finger domain"/>
    <property type="match status" value="1"/>
</dbReference>
<dbReference type="AlphaFoldDB" id="A0AAW4VWK8"/>
<organism evidence="6 7">
    <name type="scientific">Agathobaculum butyriciproducens</name>
    <dbReference type="NCBI Taxonomy" id="1628085"/>
    <lineage>
        <taxon>Bacteria</taxon>
        <taxon>Bacillati</taxon>
        <taxon>Bacillota</taxon>
        <taxon>Clostridia</taxon>
        <taxon>Eubacteriales</taxon>
        <taxon>Butyricicoccaceae</taxon>
        <taxon>Agathobaculum</taxon>
    </lineage>
</organism>